<dbReference type="EMBL" id="JAPMOU010000015">
    <property type="protein sequence ID" value="MDE1462915.1"/>
    <property type="molecule type" value="Genomic_DNA"/>
</dbReference>
<reference evidence="3 4" key="1">
    <citation type="submission" date="2022-11" db="EMBL/GenBank/DDBJ databases">
        <title>Spartinivicinus poritis sp. nov., isolated from scleractinian coral Porites lutea.</title>
        <authorList>
            <person name="Zhang G."/>
            <person name="Cai L."/>
            <person name="Wei Q."/>
        </authorList>
    </citation>
    <scope>NUCLEOTIDE SEQUENCE [LARGE SCALE GENOMIC DNA]</scope>
    <source>
        <strain evidence="3 4">A2-2</strain>
    </source>
</reference>
<protein>
    <submittedName>
        <fullName evidence="3">GAF domain-containing protein</fullName>
    </submittedName>
</protein>
<organism evidence="3 4">
    <name type="scientific">Spartinivicinus poritis</name>
    <dbReference type="NCBI Taxonomy" id="2994640"/>
    <lineage>
        <taxon>Bacteria</taxon>
        <taxon>Pseudomonadati</taxon>
        <taxon>Pseudomonadota</taxon>
        <taxon>Gammaproteobacteria</taxon>
        <taxon>Oceanospirillales</taxon>
        <taxon>Zooshikellaceae</taxon>
        <taxon>Spartinivicinus</taxon>
    </lineage>
</organism>
<dbReference type="PANTHER" id="PTHR21021">
    <property type="entry name" value="GAF/PUTATIVE CYTOSKELETAL PROTEIN"/>
    <property type="match status" value="1"/>
</dbReference>
<dbReference type="Pfam" id="PF13185">
    <property type="entry name" value="GAF_2"/>
    <property type="match status" value="1"/>
</dbReference>
<accession>A0ABT5U9R0</accession>
<dbReference type="InterPro" id="IPR051330">
    <property type="entry name" value="Phosphatase_reg/MetRdx"/>
</dbReference>
<dbReference type="Proteomes" id="UP001528823">
    <property type="component" value="Unassembled WGS sequence"/>
</dbReference>
<evidence type="ECO:0000256" key="1">
    <source>
        <dbReference type="ARBA" id="ARBA00038454"/>
    </source>
</evidence>
<dbReference type="PANTHER" id="PTHR21021:SF15">
    <property type="entry name" value="FREE METHIONINE-R-SULFOXIDE REDUCTASE"/>
    <property type="match status" value="1"/>
</dbReference>
<proteinExistence type="inferred from homology"/>
<evidence type="ECO:0000313" key="3">
    <source>
        <dbReference type="EMBL" id="MDE1462915.1"/>
    </source>
</evidence>
<evidence type="ECO:0000313" key="4">
    <source>
        <dbReference type="Proteomes" id="UP001528823"/>
    </source>
</evidence>
<comment type="caution">
    <text evidence="3">The sequence shown here is derived from an EMBL/GenBank/DDBJ whole genome shotgun (WGS) entry which is preliminary data.</text>
</comment>
<dbReference type="RefSeq" id="WP_274689265.1">
    <property type="nucleotide sequence ID" value="NZ_JAPMOU010000015.1"/>
</dbReference>
<dbReference type="Gene3D" id="3.30.450.40">
    <property type="match status" value="1"/>
</dbReference>
<sequence>MFQLEPLSSADNDKTDSYQRLLEQVKSLTLNEPNMIANLANISSLLFWQLKEVNWAGFYLSEGDQLVLGPFQGKPACIRIPVGKGVCGIAAATGEVQRVANVHQFAGHIACDTHTNSEIVLPLKKQGEIQAVLDIDSPVLDRFDEQDQKGLLAIASYMESLI</sequence>
<dbReference type="SUPFAM" id="SSF55781">
    <property type="entry name" value="GAF domain-like"/>
    <property type="match status" value="1"/>
</dbReference>
<name>A0ABT5U9R0_9GAMM</name>
<gene>
    <name evidence="3" type="ORF">ORQ98_13145</name>
</gene>
<evidence type="ECO:0000259" key="2">
    <source>
        <dbReference type="Pfam" id="PF13185"/>
    </source>
</evidence>
<dbReference type="InterPro" id="IPR029016">
    <property type="entry name" value="GAF-like_dom_sf"/>
</dbReference>
<keyword evidence="4" id="KW-1185">Reference proteome</keyword>
<dbReference type="InterPro" id="IPR003018">
    <property type="entry name" value="GAF"/>
</dbReference>
<comment type="similarity">
    <text evidence="1">Belongs to the free Met sulfoxide reductase family.</text>
</comment>
<feature type="domain" description="GAF" evidence="2">
    <location>
        <begin position="44"/>
        <end position="160"/>
    </location>
</feature>